<dbReference type="AlphaFoldDB" id="A0A2I0UMH6"/>
<evidence type="ECO:0000313" key="2">
    <source>
        <dbReference type="Proteomes" id="UP000233556"/>
    </source>
</evidence>
<reference evidence="2" key="2">
    <citation type="submission" date="2017-12" db="EMBL/GenBank/DDBJ databases">
        <title>Genome sequence of the Bar-tailed Godwit (Limosa lapponica baueri).</title>
        <authorList>
            <person name="Lima N.C.B."/>
            <person name="Parody-Merino A.M."/>
            <person name="Battley P.F."/>
            <person name="Fidler A.E."/>
            <person name="Prosdocimi F."/>
        </authorList>
    </citation>
    <scope>NUCLEOTIDE SEQUENCE [LARGE SCALE GENOMIC DNA]</scope>
</reference>
<proteinExistence type="predicted"/>
<evidence type="ECO:0000313" key="1">
    <source>
        <dbReference type="EMBL" id="PKU47237.1"/>
    </source>
</evidence>
<sequence>MSKYSRRMAWLQWELLTEPKKEEETYGRCKWGQTIQEEHRRAACREDEEGQNLPEIETVNVSGEPHFTGKFFSEVAQNIVLRVESREEEGGVALSTADED</sequence>
<dbReference type="Proteomes" id="UP000233556">
    <property type="component" value="Unassembled WGS sequence"/>
</dbReference>
<organism evidence="1 2">
    <name type="scientific">Limosa lapponica baueri</name>
    <dbReference type="NCBI Taxonomy" id="1758121"/>
    <lineage>
        <taxon>Eukaryota</taxon>
        <taxon>Metazoa</taxon>
        <taxon>Chordata</taxon>
        <taxon>Craniata</taxon>
        <taxon>Vertebrata</taxon>
        <taxon>Euteleostomi</taxon>
        <taxon>Archelosauria</taxon>
        <taxon>Archosauria</taxon>
        <taxon>Dinosauria</taxon>
        <taxon>Saurischia</taxon>
        <taxon>Theropoda</taxon>
        <taxon>Coelurosauria</taxon>
        <taxon>Aves</taxon>
        <taxon>Neognathae</taxon>
        <taxon>Neoaves</taxon>
        <taxon>Charadriiformes</taxon>
        <taxon>Scolopacidae</taxon>
        <taxon>Limosa</taxon>
    </lineage>
</organism>
<name>A0A2I0UMH6_LIMLA</name>
<protein>
    <submittedName>
        <fullName evidence="1">Uncharacterized protein</fullName>
    </submittedName>
</protein>
<reference evidence="2" key="1">
    <citation type="submission" date="2017-11" db="EMBL/GenBank/DDBJ databases">
        <authorList>
            <person name="Lima N.C."/>
            <person name="Parody-Merino A.M."/>
            <person name="Battley P.F."/>
            <person name="Fidler A.E."/>
            <person name="Prosdocimi F."/>
        </authorList>
    </citation>
    <scope>NUCLEOTIDE SEQUENCE [LARGE SCALE GENOMIC DNA]</scope>
</reference>
<keyword evidence="2" id="KW-1185">Reference proteome</keyword>
<accession>A0A2I0UMH6</accession>
<dbReference type="EMBL" id="KZ505684">
    <property type="protein sequence ID" value="PKU47237.1"/>
    <property type="molecule type" value="Genomic_DNA"/>
</dbReference>
<gene>
    <name evidence="1" type="ORF">llap_2478</name>
</gene>